<comment type="caution">
    <text evidence="19">The sequence shown here is derived from an EMBL/GenBank/DDBJ whole genome shotgun (WGS) entry which is preliminary data.</text>
</comment>
<dbReference type="GO" id="GO:0003887">
    <property type="term" value="F:DNA-directed DNA polymerase activity"/>
    <property type="evidence" value="ECO:0007669"/>
    <property type="project" value="InterPro"/>
</dbReference>
<evidence type="ECO:0000256" key="8">
    <source>
        <dbReference type="ARBA" id="ARBA00022763"/>
    </source>
</evidence>
<dbReference type="InterPro" id="IPR036420">
    <property type="entry name" value="BRCT_dom_sf"/>
</dbReference>
<keyword evidence="4 14" id="KW-0237">DNA synthesis</keyword>
<keyword evidence="8 14" id="KW-0227">DNA damage</keyword>
<comment type="similarity">
    <text evidence="2 14">Belongs to the DNA polymerase type-Y family.</text>
</comment>
<feature type="region of interest" description="Disordered" evidence="16">
    <location>
        <begin position="187"/>
        <end position="327"/>
    </location>
</feature>
<feature type="region of interest" description="Disordered" evidence="16">
    <location>
        <begin position="1016"/>
        <end position="1054"/>
    </location>
</feature>
<dbReference type="Pfam" id="PF00817">
    <property type="entry name" value="IMS"/>
    <property type="match status" value="1"/>
</dbReference>
<dbReference type="Gene3D" id="3.40.1170.60">
    <property type="match status" value="1"/>
</dbReference>
<dbReference type="Pfam" id="PF21999">
    <property type="entry name" value="IMS_HHH_1"/>
    <property type="match status" value="1"/>
</dbReference>
<dbReference type="GeneID" id="63846926"/>
<feature type="domain" description="UmuC" evidence="18">
    <location>
        <begin position="396"/>
        <end position="594"/>
    </location>
</feature>
<keyword evidence="7 15" id="KW-0479">Metal-binding</keyword>
<evidence type="ECO:0000256" key="13">
    <source>
        <dbReference type="ARBA" id="ARBA00058985"/>
    </source>
</evidence>
<dbReference type="SMART" id="SM00292">
    <property type="entry name" value="BRCT"/>
    <property type="match status" value="1"/>
</dbReference>
<dbReference type="GO" id="GO:0017125">
    <property type="term" value="F:deoxycytidyl transferase activity"/>
    <property type="evidence" value="ECO:0007669"/>
    <property type="project" value="TreeGrafter"/>
</dbReference>
<dbReference type="Gene3D" id="3.40.50.10190">
    <property type="entry name" value="BRCT domain"/>
    <property type="match status" value="1"/>
</dbReference>
<feature type="region of interest" description="Disordered" evidence="16">
    <location>
        <begin position="1089"/>
        <end position="1116"/>
    </location>
</feature>
<evidence type="ECO:0000259" key="17">
    <source>
        <dbReference type="PROSITE" id="PS50172"/>
    </source>
</evidence>
<keyword evidence="10 14" id="KW-0238">DNA-binding</keyword>
<sequence length="1219" mass="134732">MGSRLEKNSDSVRKRIANHAFDGEDGEEYGGSAFGGFPDYFRRKKIKLQNLDADIRSQAGDKPPIFRGVVAHVNGYTQPSLKDLHTLIVQYGGGFMQYLDGKTTATHIIASSLTPKKVVEFRKYRIVKPAWVVDSISAGKLLPWNEYRVVDEGEKQNVLAFDNGTVTSHANVKVKGYRDQTDASWYTSQLRGSQSGPASTPTPSSTMRSRFSRQRLPTPDDDIEDLPPSHQPKTIAPMVPTSGKSSKPEKLVTPPKTSPLIAPQRSRDDVAGIDDVPFDFHDDLYANPTPLAQQAQPGKEREDVTEPAPDERAAAPPRNRGLTAEEHNAILLRDPKLRKSTVVDPNFLEQYYRESRLHHLSTWKADLKAQLQALASEKTSSQKAKQKRPLGARRYILHVDFDSFFAAVSLKKHPQYKDKPAVVAHGQGSGSEIASCNYPARKFGVKNGMWMKRAQELCPDLKILPYDFLAYEEVSRAFYDAILATDGLVQSVSVDEALVDVSNLCIATGGSDGRKVHEGSNYREQARADEIAQSLRDQVKAKTGCDVSVGIGSNILLAKVALRKAKPAGQYQIKPEEVLDFIGQLQVQDLPGVAWSIGGKLEEIGVKFVKDIRELSKERLVQTLGPKTGEKLFEYSRGIDRQEVGEQVVRKSISAEVNWGVRFENQEQADEFITSLCGELQKRLLKEKVKGKQFTMKVMRRSPDAPLDPPKHLGHGKCDTHNKSLLLGVATNSKEVLAKEALSILRGFSFTPGELRGIGIQMTKLEPMKNATDGSHESSQRRLQFKVGNTEPVRDREAPKAVDEDPIQDEPETPRKPKVASEEEHVVFGAQELNHLTPSRRPLNTLGTQFIMPTQVDPKVLAELPEDIRSKLLRQTRQSSPTPAARNAHRVERFGTPKKTLPFTMTALPAPSQLDPDILAALPPEVRAEVLAQYAAGATPTSPSRRPRYADQTLLPQSPRKNRIIGIPAKKAIVPVKRGRGRPPRSAMLAAAAQATTISKTGKTLTQANFISLKNPAREVGSREGSAGPSNLSEGVAAPAGPTRRPTASEGELDPDFLSALPEEIRKEVIEEHKRKKLQAFRLAVTRKQKAAAPSLQPTRPAQTIKVPRPPRPTFTTQKLSREKDLRGAMREWVREFGDEGPYGEDVAALVKYLKKVVLEERDLSKAVGVVKWVDWVAGDAADEDGRFAQKQWDEAMHTIRVGITEAAKERGLGAVSFD</sequence>
<evidence type="ECO:0000313" key="19">
    <source>
        <dbReference type="EMBL" id="KAF1840321.1"/>
    </source>
</evidence>
<dbReference type="InterPro" id="IPR043502">
    <property type="entry name" value="DNA/RNA_pol_sf"/>
</dbReference>
<dbReference type="Gene3D" id="6.10.250.1630">
    <property type="match status" value="3"/>
</dbReference>
<dbReference type="PROSITE" id="PS50172">
    <property type="entry name" value="BRCT"/>
    <property type="match status" value="1"/>
</dbReference>
<dbReference type="PANTHER" id="PTHR45990:SF1">
    <property type="entry name" value="DNA REPAIR PROTEIN REV1"/>
    <property type="match status" value="1"/>
</dbReference>
<dbReference type="InterPro" id="IPR036775">
    <property type="entry name" value="DNA_pol_Y-fam_lit_finger_sf"/>
</dbReference>
<evidence type="ECO:0000256" key="5">
    <source>
        <dbReference type="ARBA" id="ARBA00022679"/>
    </source>
</evidence>
<feature type="compositionally biased region" description="Basic and acidic residues" evidence="16">
    <location>
        <begin position="298"/>
        <end position="313"/>
    </location>
</feature>
<dbReference type="InterPro" id="IPR038401">
    <property type="entry name" value="Rev1_C_sf"/>
</dbReference>
<dbReference type="GO" id="GO:0070987">
    <property type="term" value="P:error-free translesion synthesis"/>
    <property type="evidence" value="ECO:0007669"/>
    <property type="project" value="UniProtKB-ARBA"/>
</dbReference>
<dbReference type="Pfam" id="PF16589">
    <property type="entry name" value="BRCT_2"/>
    <property type="match status" value="1"/>
</dbReference>
<dbReference type="PIRSF" id="PIRSF036573">
    <property type="entry name" value="REV1"/>
    <property type="match status" value="1"/>
</dbReference>
<dbReference type="EC" id="2.7.7.-" evidence="14"/>
<feature type="compositionally biased region" description="Low complexity" evidence="16">
    <location>
        <begin position="1037"/>
        <end position="1048"/>
    </location>
</feature>
<keyword evidence="6 14" id="KW-0548">Nucleotidyltransferase</keyword>
<evidence type="ECO:0000256" key="16">
    <source>
        <dbReference type="SAM" id="MobiDB-lite"/>
    </source>
</evidence>
<dbReference type="EMBL" id="ML976620">
    <property type="protein sequence ID" value="KAF1840321.1"/>
    <property type="molecule type" value="Genomic_DNA"/>
</dbReference>
<dbReference type="SUPFAM" id="SSF100879">
    <property type="entry name" value="Lesion bypass DNA polymerase (Y-family), little finger domain"/>
    <property type="match status" value="1"/>
</dbReference>
<evidence type="ECO:0000256" key="2">
    <source>
        <dbReference type="ARBA" id="ARBA00010945"/>
    </source>
</evidence>
<dbReference type="InterPro" id="IPR053848">
    <property type="entry name" value="IMS_HHH_1"/>
</dbReference>
<dbReference type="GO" id="GO:0006281">
    <property type="term" value="P:DNA repair"/>
    <property type="evidence" value="ECO:0007669"/>
    <property type="project" value="UniProtKB-KW"/>
</dbReference>
<evidence type="ECO:0000256" key="6">
    <source>
        <dbReference type="ARBA" id="ARBA00022695"/>
    </source>
</evidence>
<dbReference type="PROSITE" id="PS50173">
    <property type="entry name" value="UMUC"/>
    <property type="match status" value="1"/>
</dbReference>
<keyword evidence="11 14" id="KW-0234">DNA repair</keyword>
<evidence type="ECO:0000256" key="7">
    <source>
        <dbReference type="ARBA" id="ARBA00022723"/>
    </source>
</evidence>
<dbReference type="Proteomes" id="UP000800039">
    <property type="component" value="Unassembled WGS sequence"/>
</dbReference>
<dbReference type="Gene3D" id="1.10.150.20">
    <property type="entry name" value="5' to 3' exonuclease, C-terminal subdomain"/>
    <property type="match status" value="1"/>
</dbReference>
<dbReference type="InterPro" id="IPR012112">
    <property type="entry name" value="REV1"/>
</dbReference>
<evidence type="ECO:0000256" key="4">
    <source>
        <dbReference type="ARBA" id="ARBA00022634"/>
    </source>
</evidence>
<dbReference type="FunFam" id="3.40.50.10190:FF:000011">
    <property type="entry name" value="DNA repair protein REV1"/>
    <property type="match status" value="1"/>
</dbReference>
<dbReference type="Gene3D" id="3.30.70.270">
    <property type="match status" value="1"/>
</dbReference>
<dbReference type="Pfam" id="PF16727">
    <property type="entry name" value="REV1_C"/>
    <property type="match status" value="1"/>
</dbReference>
<organism evidence="19 20">
    <name type="scientific">Cucurbitaria berberidis CBS 394.84</name>
    <dbReference type="NCBI Taxonomy" id="1168544"/>
    <lineage>
        <taxon>Eukaryota</taxon>
        <taxon>Fungi</taxon>
        <taxon>Dikarya</taxon>
        <taxon>Ascomycota</taxon>
        <taxon>Pezizomycotina</taxon>
        <taxon>Dothideomycetes</taxon>
        <taxon>Pleosporomycetidae</taxon>
        <taxon>Pleosporales</taxon>
        <taxon>Pleosporineae</taxon>
        <taxon>Cucurbitariaceae</taxon>
        <taxon>Cucurbitaria</taxon>
    </lineage>
</organism>
<evidence type="ECO:0000259" key="18">
    <source>
        <dbReference type="PROSITE" id="PS50173"/>
    </source>
</evidence>
<evidence type="ECO:0000256" key="3">
    <source>
        <dbReference type="ARBA" id="ARBA00020399"/>
    </source>
</evidence>
<dbReference type="InterPro" id="IPR001357">
    <property type="entry name" value="BRCT_dom"/>
</dbReference>
<comment type="subcellular location">
    <subcellularLocation>
        <location evidence="1 14">Nucleus</location>
    </subcellularLocation>
</comment>
<dbReference type="OrthoDB" id="427711at2759"/>
<keyword evidence="9 15" id="KW-0460">Magnesium</keyword>
<dbReference type="FunFam" id="3.30.70.270:FF:000040">
    <property type="entry name" value="DNA repair protein REV1"/>
    <property type="match status" value="1"/>
</dbReference>
<evidence type="ECO:0000256" key="1">
    <source>
        <dbReference type="ARBA" id="ARBA00004123"/>
    </source>
</evidence>
<feature type="binding site" evidence="15">
    <location>
        <position position="495"/>
    </location>
    <ligand>
        <name>Mg(2+)</name>
        <dbReference type="ChEBI" id="CHEBI:18420"/>
        <label>1</label>
    </ligand>
</feature>
<evidence type="ECO:0000256" key="14">
    <source>
        <dbReference type="PIRNR" id="PIRNR036573"/>
    </source>
</evidence>
<accession>A0A9P4L300</accession>
<dbReference type="CDD" id="cd17719">
    <property type="entry name" value="BRCT_Rev1"/>
    <property type="match status" value="1"/>
</dbReference>
<dbReference type="CDD" id="cd01701">
    <property type="entry name" value="PolY_Rev1"/>
    <property type="match status" value="1"/>
</dbReference>
<feature type="domain" description="BRCT" evidence="17">
    <location>
        <begin position="61"/>
        <end position="149"/>
    </location>
</feature>
<evidence type="ECO:0000256" key="12">
    <source>
        <dbReference type="ARBA" id="ARBA00023242"/>
    </source>
</evidence>
<dbReference type="InterPro" id="IPR031991">
    <property type="entry name" value="Rev1_C"/>
</dbReference>
<feature type="region of interest" description="Disordered" evidence="16">
    <location>
        <begin position="769"/>
        <end position="820"/>
    </location>
</feature>
<keyword evidence="5 14" id="KW-0808">Transferase</keyword>
<feature type="compositionally biased region" description="Low complexity" evidence="16">
    <location>
        <begin position="193"/>
        <end position="209"/>
    </location>
</feature>
<dbReference type="RefSeq" id="XP_040782884.1">
    <property type="nucleotide sequence ID" value="XM_040929674.1"/>
</dbReference>
<comment type="function">
    <text evidence="13">Deoxycytidyl transferase involved in DNA repair. Transfers a dCMP residue from dCTP to the 3'-end of a DNA primer in a template-dependent reaction. May assist in the first step in the bypass of abasic lesions by the insertion of a nucleotide opposite the lesion. Required for normal induction of mutations by physical and chemical agents. Involved in mitochondrial DNA mutagenesis.</text>
</comment>
<dbReference type="GO" id="GO:0042276">
    <property type="term" value="P:error-prone translesion synthesis"/>
    <property type="evidence" value="ECO:0007669"/>
    <property type="project" value="InterPro"/>
</dbReference>
<evidence type="ECO:0000256" key="11">
    <source>
        <dbReference type="ARBA" id="ARBA00023204"/>
    </source>
</evidence>
<keyword evidence="20" id="KW-1185">Reference proteome</keyword>
<dbReference type="SUPFAM" id="SSF52113">
    <property type="entry name" value="BRCT domain"/>
    <property type="match status" value="1"/>
</dbReference>
<feature type="binding site" evidence="15">
    <location>
        <position position="400"/>
    </location>
    <ligand>
        <name>Mg(2+)</name>
        <dbReference type="ChEBI" id="CHEBI:18420"/>
        <label>1</label>
    </ligand>
</feature>
<keyword evidence="12 14" id="KW-0539">Nucleus</keyword>
<protein>
    <recommendedName>
        <fullName evidence="3 14">DNA repair protein REV1</fullName>
        <ecNumber evidence="14">2.7.7.-</ecNumber>
    </recommendedName>
</protein>
<proteinExistence type="inferred from homology"/>
<evidence type="ECO:0000256" key="15">
    <source>
        <dbReference type="PIRSR" id="PIRSR036573-2"/>
    </source>
</evidence>
<dbReference type="Gene3D" id="6.10.250.1490">
    <property type="match status" value="1"/>
</dbReference>
<dbReference type="GO" id="GO:0003684">
    <property type="term" value="F:damaged DNA binding"/>
    <property type="evidence" value="ECO:0007669"/>
    <property type="project" value="UniProtKB-UniRule"/>
</dbReference>
<comment type="cofactor">
    <cofactor evidence="15">
        <name>Mg(2+)</name>
        <dbReference type="ChEBI" id="CHEBI:18420"/>
    </cofactor>
    <text evidence="15">Binds 2 magnesium ions.</text>
</comment>
<dbReference type="InterPro" id="IPR017961">
    <property type="entry name" value="DNA_pol_Y-fam_little_finger"/>
</dbReference>
<feature type="binding site" evidence="15">
    <location>
        <position position="496"/>
    </location>
    <ligand>
        <name>Mg(2+)</name>
        <dbReference type="ChEBI" id="CHEBI:18420"/>
        <label>1</label>
    </ligand>
</feature>
<reference evidence="19" key="1">
    <citation type="submission" date="2020-01" db="EMBL/GenBank/DDBJ databases">
        <authorList>
            <consortium name="DOE Joint Genome Institute"/>
            <person name="Haridas S."/>
            <person name="Albert R."/>
            <person name="Binder M."/>
            <person name="Bloem J."/>
            <person name="Labutti K."/>
            <person name="Salamov A."/>
            <person name="Andreopoulos B."/>
            <person name="Baker S.E."/>
            <person name="Barry K."/>
            <person name="Bills G."/>
            <person name="Bluhm B.H."/>
            <person name="Cannon C."/>
            <person name="Castanera R."/>
            <person name="Culley D.E."/>
            <person name="Daum C."/>
            <person name="Ezra D."/>
            <person name="Gonzalez J.B."/>
            <person name="Henrissat B."/>
            <person name="Kuo A."/>
            <person name="Liang C."/>
            <person name="Lipzen A."/>
            <person name="Lutzoni F."/>
            <person name="Magnuson J."/>
            <person name="Mondo S."/>
            <person name="Nolan M."/>
            <person name="Ohm R."/>
            <person name="Pangilinan J."/>
            <person name="Park H.-J."/>
            <person name="Ramirez L."/>
            <person name="Alfaro M."/>
            <person name="Sun H."/>
            <person name="Tritt A."/>
            <person name="Yoshinaga Y."/>
            <person name="Zwiers L.-H."/>
            <person name="Turgeon B.G."/>
            <person name="Goodwin S.B."/>
            <person name="Spatafora J.W."/>
            <person name="Crous P.W."/>
            <person name="Grigoriev I.V."/>
        </authorList>
    </citation>
    <scope>NUCLEOTIDE SEQUENCE</scope>
    <source>
        <strain evidence="19">CBS 394.84</strain>
    </source>
</reference>
<dbReference type="SUPFAM" id="SSF56672">
    <property type="entry name" value="DNA/RNA polymerases"/>
    <property type="match status" value="1"/>
</dbReference>
<evidence type="ECO:0000256" key="10">
    <source>
        <dbReference type="ARBA" id="ARBA00023125"/>
    </source>
</evidence>
<dbReference type="Gene3D" id="3.30.1490.100">
    <property type="entry name" value="DNA polymerase, Y-family, little finger domain"/>
    <property type="match status" value="1"/>
</dbReference>
<dbReference type="PANTHER" id="PTHR45990">
    <property type="entry name" value="DNA REPAIR PROTEIN REV1"/>
    <property type="match status" value="1"/>
</dbReference>
<evidence type="ECO:0000256" key="9">
    <source>
        <dbReference type="ARBA" id="ARBA00022842"/>
    </source>
</evidence>
<evidence type="ECO:0000313" key="20">
    <source>
        <dbReference type="Proteomes" id="UP000800039"/>
    </source>
</evidence>
<dbReference type="GO" id="GO:0046872">
    <property type="term" value="F:metal ion binding"/>
    <property type="evidence" value="ECO:0007669"/>
    <property type="project" value="UniProtKB-KW"/>
</dbReference>
<dbReference type="Gene3D" id="1.20.58.1280">
    <property type="entry name" value="DNA repair protein Rev1, C-terminal domain"/>
    <property type="match status" value="1"/>
</dbReference>
<dbReference type="FunFam" id="3.30.1490.100:FF:000001">
    <property type="entry name" value="DNA repair protein REV1"/>
    <property type="match status" value="1"/>
</dbReference>
<dbReference type="AlphaFoldDB" id="A0A9P4L300"/>
<dbReference type="GO" id="GO:0005634">
    <property type="term" value="C:nucleus"/>
    <property type="evidence" value="ECO:0007669"/>
    <property type="project" value="UniProtKB-SubCell"/>
</dbReference>
<dbReference type="InterPro" id="IPR025527">
    <property type="entry name" value="HUWE1/Rev1_UBM"/>
</dbReference>
<dbReference type="Pfam" id="PF11799">
    <property type="entry name" value="IMS_C"/>
    <property type="match status" value="1"/>
</dbReference>
<feature type="compositionally biased region" description="Basic and acidic residues" evidence="16">
    <location>
        <begin position="792"/>
        <end position="803"/>
    </location>
</feature>
<dbReference type="Pfam" id="PF14377">
    <property type="entry name" value="UBM"/>
    <property type="match status" value="3"/>
</dbReference>
<gene>
    <name evidence="19" type="ORF">K460DRAFT_297063</name>
</gene>
<dbReference type="InterPro" id="IPR001126">
    <property type="entry name" value="UmuC"/>
</dbReference>
<dbReference type="InterPro" id="IPR043128">
    <property type="entry name" value="Rev_trsase/Diguanyl_cyclase"/>
</dbReference>
<name>A0A9P4L300_9PLEO</name>